<dbReference type="GO" id="GO:0005737">
    <property type="term" value="C:cytoplasm"/>
    <property type="evidence" value="ECO:0007669"/>
    <property type="project" value="TreeGrafter"/>
</dbReference>
<keyword evidence="8" id="KW-1185">Reference proteome</keyword>
<name>A0A0N4ULF9_DRAME</name>
<proteinExistence type="predicted"/>
<dbReference type="Gene3D" id="1.20.1280.50">
    <property type="match status" value="1"/>
</dbReference>
<dbReference type="Proteomes" id="UP000038040">
    <property type="component" value="Unplaced"/>
</dbReference>
<dbReference type="UniPathway" id="UPA00143"/>
<keyword evidence="3" id="KW-0833">Ubl conjugation pathway</keyword>
<evidence type="ECO:0000256" key="2">
    <source>
        <dbReference type="ARBA" id="ARBA00004906"/>
    </source>
</evidence>
<gene>
    <name evidence="6" type="ORF">DME_LOCUS2548</name>
</gene>
<dbReference type="PANTHER" id="PTHR13123:SF7">
    <property type="entry name" value="LD30288P"/>
    <property type="match status" value="1"/>
</dbReference>
<comment type="subcellular location">
    <subcellularLocation>
        <location evidence="1">Nucleus</location>
    </subcellularLocation>
</comment>
<comment type="pathway">
    <text evidence="2">Protein modification; protein ubiquitination.</text>
</comment>
<keyword evidence="4" id="KW-0539">Nucleus</keyword>
<dbReference type="InterPro" id="IPR001810">
    <property type="entry name" value="F-box_dom"/>
</dbReference>
<dbReference type="PROSITE" id="PS50181">
    <property type="entry name" value="FBOX"/>
    <property type="match status" value="1"/>
</dbReference>
<evidence type="ECO:0000313" key="9">
    <source>
        <dbReference type="WBParaSite" id="DME_0000863301-mRNA-1"/>
    </source>
</evidence>
<evidence type="ECO:0000259" key="5">
    <source>
        <dbReference type="PROSITE" id="PS50181"/>
    </source>
</evidence>
<evidence type="ECO:0000313" key="8">
    <source>
        <dbReference type="Proteomes" id="UP000274756"/>
    </source>
</evidence>
<sequence>MPFLGKDWRGPGEAWIRSFDEYTDEWIPHCFVKTGKSKEFVGCTSMSEAFHRLDLARAVRDIRRFNYICKVVQILVQEKIKNLSATARRNLLSIIQAIVIQSVENDFHISTARSLVSDFGTGLEGHLYGSPKLVSKQMGTVEDMLEIIAERCPRTLADSDEESTTFMDLPREILSQILRKLPDHTSLLESAKAHEVFNAIIEGEAQVWKSLCHFHFTQEQIACHWNNNKHSWRHTFFELKKYYGLREFYADLIHLCCHCKALFWKDHGHPCVSNDAPSVRVTPHQFIDMLLFM</sequence>
<dbReference type="GO" id="GO:0005634">
    <property type="term" value="C:nucleus"/>
    <property type="evidence" value="ECO:0007669"/>
    <property type="project" value="UniProtKB-SubCell"/>
</dbReference>
<dbReference type="PANTHER" id="PTHR13123">
    <property type="entry name" value="LD30288P"/>
    <property type="match status" value="1"/>
</dbReference>
<evidence type="ECO:0000256" key="4">
    <source>
        <dbReference type="ARBA" id="ARBA00023242"/>
    </source>
</evidence>
<reference evidence="6 8" key="2">
    <citation type="submission" date="2018-11" db="EMBL/GenBank/DDBJ databases">
        <authorList>
            <consortium name="Pathogen Informatics"/>
        </authorList>
    </citation>
    <scope>NUCLEOTIDE SEQUENCE [LARGE SCALE GENOMIC DNA]</scope>
</reference>
<evidence type="ECO:0000313" key="7">
    <source>
        <dbReference type="Proteomes" id="UP000038040"/>
    </source>
</evidence>
<feature type="domain" description="F-box" evidence="5">
    <location>
        <begin position="163"/>
        <end position="211"/>
    </location>
</feature>
<dbReference type="Proteomes" id="UP000274756">
    <property type="component" value="Unassembled WGS sequence"/>
</dbReference>
<dbReference type="OrthoDB" id="9991467at2759"/>
<dbReference type="WBParaSite" id="DME_0000863301-mRNA-1">
    <property type="protein sequence ID" value="DME_0000863301-mRNA-1"/>
    <property type="gene ID" value="DME_0000863301"/>
</dbReference>
<dbReference type="AlphaFoldDB" id="A0A0N4ULF9"/>
<dbReference type="EMBL" id="UYYG01000066">
    <property type="protein sequence ID" value="VDN52575.1"/>
    <property type="molecule type" value="Genomic_DNA"/>
</dbReference>
<dbReference type="STRING" id="318479.A0A0N4ULF9"/>
<evidence type="ECO:0000256" key="3">
    <source>
        <dbReference type="ARBA" id="ARBA00022786"/>
    </source>
</evidence>
<accession>A0A0N4ULF9</accession>
<dbReference type="GO" id="GO:0019005">
    <property type="term" value="C:SCF ubiquitin ligase complex"/>
    <property type="evidence" value="ECO:0007669"/>
    <property type="project" value="TreeGrafter"/>
</dbReference>
<protein>
    <submittedName>
        <fullName evidence="9">F-box domain-containing protein</fullName>
    </submittedName>
</protein>
<evidence type="ECO:0000313" key="6">
    <source>
        <dbReference type="EMBL" id="VDN52575.1"/>
    </source>
</evidence>
<reference evidence="9" key="1">
    <citation type="submission" date="2017-02" db="UniProtKB">
        <authorList>
            <consortium name="WormBaseParasite"/>
        </authorList>
    </citation>
    <scope>IDENTIFICATION</scope>
</reference>
<organism evidence="7 9">
    <name type="scientific">Dracunculus medinensis</name>
    <name type="common">Guinea worm</name>
    <dbReference type="NCBI Taxonomy" id="318479"/>
    <lineage>
        <taxon>Eukaryota</taxon>
        <taxon>Metazoa</taxon>
        <taxon>Ecdysozoa</taxon>
        <taxon>Nematoda</taxon>
        <taxon>Chromadorea</taxon>
        <taxon>Rhabditida</taxon>
        <taxon>Spirurina</taxon>
        <taxon>Dracunculoidea</taxon>
        <taxon>Dracunculidae</taxon>
        <taxon>Dracunculus</taxon>
    </lineage>
</organism>
<evidence type="ECO:0000256" key="1">
    <source>
        <dbReference type="ARBA" id="ARBA00004123"/>
    </source>
</evidence>
<dbReference type="InterPro" id="IPR036047">
    <property type="entry name" value="F-box-like_dom_sf"/>
</dbReference>
<dbReference type="InterPro" id="IPR040394">
    <property type="entry name" value="FBX25/32"/>
</dbReference>
<dbReference type="GO" id="GO:0016567">
    <property type="term" value="P:protein ubiquitination"/>
    <property type="evidence" value="ECO:0007669"/>
    <property type="project" value="UniProtKB-UniPathway"/>
</dbReference>
<dbReference type="SUPFAM" id="SSF81383">
    <property type="entry name" value="F-box domain"/>
    <property type="match status" value="1"/>
</dbReference>